<evidence type="ECO:0000313" key="3">
    <source>
        <dbReference type="EMBL" id="CAD8244666.1"/>
    </source>
</evidence>
<name>A0A7R9TU72_9VIRI</name>
<feature type="transmembrane region" description="Helical" evidence="2">
    <location>
        <begin position="15"/>
        <end position="36"/>
    </location>
</feature>
<feature type="region of interest" description="Disordered" evidence="1">
    <location>
        <begin position="50"/>
        <end position="70"/>
    </location>
</feature>
<organism evidence="3">
    <name type="scientific">Prasinoderma coloniale</name>
    <dbReference type="NCBI Taxonomy" id="156133"/>
    <lineage>
        <taxon>Eukaryota</taxon>
        <taxon>Viridiplantae</taxon>
        <taxon>Prasinodermophyta</taxon>
        <taxon>Prasinodermophyceae</taxon>
        <taxon>Prasinodermales</taxon>
        <taxon>Prasinodermaceae</taxon>
        <taxon>Prasinoderma</taxon>
    </lineage>
</organism>
<feature type="compositionally biased region" description="Low complexity" evidence="1">
    <location>
        <begin position="156"/>
        <end position="169"/>
    </location>
</feature>
<protein>
    <submittedName>
        <fullName evidence="3">Uncharacterized protein</fullName>
    </submittedName>
</protein>
<evidence type="ECO:0000256" key="2">
    <source>
        <dbReference type="SAM" id="Phobius"/>
    </source>
</evidence>
<dbReference type="AlphaFoldDB" id="A0A7R9TU72"/>
<sequence length="183" mass="19376">MVNADSTFLDWNSGWAIAICVVAIAVAIVTWILLLIRLLTETVPEGDDADFAERKERRRTERLSRHQKKGALGRTLSVGQLAAQDMFKTVMFLGTGPATPSPRRASRSSGSGNKGSPGASSLGQSQTHAGANREDVTSSERALQPPEPVGMGAGHSGASTSSIGGATTAWRRASSHHVLEERI</sequence>
<feature type="region of interest" description="Disordered" evidence="1">
    <location>
        <begin position="93"/>
        <end position="183"/>
    </location>
</feature>
<dbReference type="EMBL" id="HBDZ01011461">
    <property type="protein sequence ID" value="CAD8244666.1"/>
    <property type="molecule type" value="Transcribed_RNA"/>
</dbReference>
<evidence type="ECO:0000256" key="1">
    <source>
        <dbReference type="SAM" id="MobiDB-lite"/>
    </source>
</evidence>
<feature type="compositionally biased region" description="Low complexity" evidence="1">
    <location>
        <begin position="96"/>
        <end position="121"/>
    </location>
</feature>
<keyword evidence="2" id="KW-0472">Membrane</keyword>
<feature type="compositionally biased region" description="Basic and acidic residues" evidence="1">
    <location>
        <begin position="51"/>
        <end position="64"/>
    </location>
</feature>
<reference evidence="3" key="1">
    <citation type="submission" date="2021-01" db="EMBL/GenBank/DDBJ databases">
        <authorList>
            <person name="Corre E."/>
            <person name="Pelletier E."/>
            <person name="Niang G."/>
            <person name="Scheremetjew M."/>
            <person name="Finn R."/>
            <person name="Kale V."/>
            <person name="Holt S."/>
            <person name="Cochrane G."/>
            <person name="Meng A."/>
            <person name="Brown T."/>
            <person name="Cohen L."/>
        </authorList>
    </citation>
    <scope>NUCLEOTIDE SEQUENCE</scope>
    <source>
        <strain evidence="3">CCMP1413</strain>
    </source>
</reference>
<keyword evidence="2" id="KW-0812">Transmembrane</keyword>
<accession>A0A7R9TU72</accession>
<keyword evidence="2" id="KW-1133">Transmembrane helix</keyword>
<gene>
    <name evidence="3" type="ORF">PCOL08062_LOCUS8750</name>
</gene>
<proteinExistence type="predicted"/>